<evidence type="ECO:0000256" key="4">
    <source>
        <dbReference type="ARBA" id="ARBA00023242"/>
    </source>
</evidence>
<dbReference type="GO" id="GO:0031492">
    <property type="term" value="F:nucleosomal DNA binding"/>
    <property type="evidence" value="ECO:0007669"/>
    <property type="project" value="InterPro"/>
</dbReference>
<evidence type="ECO:0000313" key="7">
    <source>
        <dbReference type="Proteomes" id="UP000472268"/>
    </source>
</evidence>
<keyword evidence="3" id="KW-0238">DNA-binding</keyword>
<accession>A0A673TD95</accession>
<evidence type="ECO:0000256" key="5">
    <source>
        <dbReference type="SAM" id="MobiDB-lite"/>
    </source>
</evidence>
<dbReference type="Ensembl" id="ENSSSUT00005008676.1">
    <property type="protein sequence ID" value="ENSSSUP00005007510.1"/>
    <property type="gene ID" value="ENSSSUG00005004885.1"/>
</dbReference>
<dbReference type="AlphaFoldDB" id="A0A673TD95"/>
<keyword evidence="7" id="KW-1185">Reference proteome</keyword>
<reference evidence="6 7" key="1">
    <citation type="submission" date="2019-05" db="EMBL/GenBank/DDBJ databases">
        <title>A Chromosome-scale Meerkat (S. suricatta) Genome Assembly.</title>
        <authorList>
            <person name="Dudchenko O."/>
            <person name="Lieberman Aiden E."/>
            <person name="Tung J."/>
            <person name="Barreiro L.B."/>
            <person name="Clutton-Brock T.H."/>
        </authorList>
    </citation>
    <scope>NUCLEOTIDE SEQUENCE [LARGE SCALE GENOMIC DNA]</scope>
</reference>
<dbReference type="Proteomes" id="UP000472268">
    <property type="component" value="Chromosome 7"/>
</dbReference>
<protein>
    <submittedName>
        <fullName evidence="6">Uncharacterized protein</fullName>
    </submittedName>
</protein>
<evidence type="ECO:0000256" key="3">
    <source>
        <dbReference type="ARBA" id="ARBA00023125"/>
    </source>
</evidence>
<reference evidence="6" key="3">
    <citation type="submission" date="2025-09" db="UniProtKB">
        <authorList>
            <consortium name="Ensembl"/>
        </authorList>
    </citation>
    <scope>IDENTIFICATION</scope>
</reference>
<dbReference type="GO" id="GO:0000785">
    <property type="term" value="C:chromatin"/>
    <property type="evidence" value="ECO:0007669"/>
    <property type="project" value="InterPro"/>
</dbReference>
<comment type="subcellular location">
    <subcellularLocation>
        <location evidence="1">Nucleus</location>
    </subcellularLocation>
</comment>
<organism evidence="6 7">
    <name type="scientific">Suricata suricatta</name>
    <name type="common">Meerkat</name>
    <dbReference type="NCBI Taxonomy" id="37032"/>
    <lineage>
        <taxon>Eukaryota</taxon>
        <taxon>Metazoa</taxon>
        <taxon>Chordata</taxon>
        <taxon>Craniata</taxon>
        <taxon>Vertebrata</taxon>
        <taxon>Euteleostomi</taxon>
        <taxon>Mammalia</taxon>
        <taxon>Eutheria</taxon>
        <taxon>Laurasiatheria</taxon>
        <taxon>Carnivora</taxon>
        <taxon>Feliformia</taxon>
        <taxon>Herpestidae</taxon>
        <taxon>Suricata</taxon>
    </lineage>
</organism>
<dbReference type="SMART" id="SM00527">
    <property type="entry name" value="HMG17"/>
    <property type="match status" value="1"/>
</dbReference>
<dbReference type="Pfam" id="PF01101">
    <property type="entry name" value="HMG14_17"/>
    <property type="match status" value="1"/>
</dbReference>
<proteinExistence type="inferred from homology"/>
<dbReference type="InterPro" id="IPR000079">
    <property type="entry name" value="HMGN_fam"/>
</dbReference>
<evidence type="ECO:0000256" key="1">
    <source>
        <dbReference type="ARBA" id="ARBA00004123"/>
    </source>
</evidence>
<dbReference type="PRINTS" id="PR00925">
    <property type="entry name" value="NONHISHMG17"/>
</dbReference>
<dbReference type="PANTHER" id="PTHR23087">
    <property type="entry name" value="NONHISTONE CHROMOSOMAL PROTEIN HMG"/>
    <property type="match status" value="1"/>
</dbReference>
<dbReference type="GO" id="GO:0005634">
    <property type="term" value="C:nucleus"/>
    <property type="evidence" value="ECO:0007669"/>
    <property type="project" value="UniProtKB-SubCell"/>
</dbReference>
<dbReference type="GO" id="GO:0006325">
    <property type="term" value="P:chromatin organization"/>
    <property type="evidence" value="ECO:0007669"/>
    <property type="project" value="TreeGrafter"/>
</dbReference>
<keyword evidence="4" id="KW-0539">Nucleus</keyword>
<name>A0A673TD95_SURSU</name>
<reference evidence="6" key="2">
    <citation type="submission" date="2025-08" db="UniProtKB">
        <authorList>
            <consortium name="Ensembl"/>
        </authorList>
    </citation>
    <scope>IDENTIFICATION</scope>
</reference>
<dbReference type="PANTHER" id="PTHR23087:SF12">
    <property type="entry name" value="NON-HISTONE CHROMOSOMAL PROTEIN HMG-14"/>
    <property type="match status" value="1"/>
</dbReference>
<evidence type="ECO:0000313" key="6">
    <source>
        <dbReference type="Ensembl" id="ENSSSUP00005007510.1"/>
    </source>
</evidence>
<comment type="similarity">
    <text evidence="2">Belongs to the HMGN family.</text>
</comment>
<feature type="compositionally biased region" description="Basic and acidic residues" evidence="5">
    <location>
        <begin position="33"/>
        <end position="56"/>
    </location>
</feature>
<evidence type="ECO:0000256" key="2">
    <source>
        <dbReference type="ARBA" id="ARBA00007696"/>
    </source>
</evidence>
<sequence length="56" mass="5939">MPKRKVSFAKGVVKEEPQGRSARLSVKPAPAKVETKPEKDKSSTSGEAGKKEAKSG</sequence>
<feature type="region of interest" description="Disordered" evidence="5">
    <location>
        <begin position="1"/>
        <end position="56"/>
    </location>
</feature>